<dbReference type="Proteomes" id="UP001215151">
    <property type="component" value="Unassembled WGS sequence"/>
</dbReference>
<name>A0AAD7TYK3_9APHY</name>
<dbReference type="AlphaFoldDB" id="A0AAD7TYK3"/>
<evidence type="ECO:0008006" key="4">
    <source>
        <dbReference type="Google" id="ProtNLM"/>
    </source>
</evidence>
<evidence type="ECO:0000313" key="3">
    <source>
        <dbReference type="Proteomes" id="UP001215151"/>
    </source>
</evidence>
<feature type="signal peptide" evidence="1">
    <location>
        <begin position="1"/>
        <end position="23"/>
    </location>
</feature>
<gene>
    <name evidence="2" type="ORF">ONZ51_g4305</name>
</gene>
<dbReference type="InterPro" id="IPR032675">
    <property type="entry name" value="LRR_dom_sf"/>
</dbReference>
<dbReference type="Gene3D" id="3.80.10.10">
    <property type="entry name" value="Ribonuclease Inhibitor"/>
    <property type="match status" value="1"/>
</dbReference>
<keyword evidence="1" id="KW-0732">Signal</keyword>
<feature type="chain" id="PRO_5042233788" description="F-box domain-containing protein" evidence="1">
    <location>
        <begin position="24"/>
        <end position="488"/>
    </location>
</feature>
<accession>A0AAD7TYK3</accession>
<organism evidence="2 3">
    <name type="scientific">Trametes cubensis</name>
    <dbReference type="NCBI Taxonomy" id="1111947"/>
    <lineage>
        <taxon>Eukaryota</taxon>
        <taxon>Fungi</taxon>
        <taxon>Dikarya</taxon>
        <taxon>Basidiomycota</taxon>
        <taxon>Agaricomycotina</taxon>
        <taxon>Agaricomycetes</taxon>
        <taxon>Polyporales</taxon>
        <taxon>Polyporaceae</taxon>
        <taxon>Trametes</taxon>
    </lineage>
</organism>
<evidence type="ECO:0000313" key="2">
    <source>
        <dbReference type="EMBL" id="KAJ8487233.1"/>
    </source>
</evidence>
<sequence>MMHFPLNLDVLRLILTWLANVDLLKVTYVSRALQDEAYNELLTRHIRLNGKTRLLSFIHFVLHDNIHRLSFVRALTLRNIDALLQPEEGALVLTLKACSNLRSLHLQLSDSLLESHPRVAEAIASLKTLTELSLWLQRDDGLRQSTAWNIILRIPSRLVQLRPPLIPSARTTTDLRDLATTHPHLEDLMLNVHSFSAPGVVFETLRSLSLIVEDALPNLQDLECTFPNVREFVLSHYMLLDVGDALPPGLAGDVPKPAGWKSLDYLFATPASIRVLGLVCPVKHLNLGFYEVTLHREIANIVGFLRPLKLTLNVFCAAPSWGWDLPRAEPSITLHNPSTTWVKHLYLQSGYDTMTVPSTADFLATLTPLVSSSRIELLHVGIGPFFMSDNPEEVVHPTVPMSDDTPEKIKHVDVEEIARGLAQACPSVRTVAISVVMTEHFIWTVQRAVGRVEMVKLPSYEGRVRLDSEAARLRTASNSESESGRFRM</sequence>
<evidence type="ECO:0000256" key="1">
    <source>
        <dbReference type="SAM" id="SignalP"/>
    </source>
</evidence>
<keyword evidence="3" id="KW-1185">Reference proteome</keyword>
<protein>
    <recommendedName>
        <fullName evidence="4">F-box domain-containing protein</fullName>
    </recommendedName>
</protein>
<proteinExistence type="predicted"/>
<reference evidence="2" key="1">
    <citation type="submission" date="2022-11" db="EMBL/GenBank/DDBJ databases">
        <title>Genome Sequence of Cubamyces cubensis.</title>
        <authorList>
            <person name="Buettner E."/>
        </authorList>
    </citation>
    <scope>NUCLEOTIDE SEQUENCE</scope>
    <source>
        <strain evidence="2">MPL-01</strain>
    </source>
</reference>
<comment type="caution">
    <text evidence="2">The sequence shown here is derived from an EMBL/GenBank/DDBJ whole genome shotgun (WGS) entry which is preliminary data.</text>
</comment>
<dbReference type="EMBL" id="JAPEVG010000082">
    <property type="protein sequence ID" value="KAJ8487233.1"/>
    <property type="molecule type" value="Genomic_DNA"/>
</dbReference>